<feature type="transmembrane region" description="Helical" evidence="7">
    <location>
        <begin position="107"/>
        <end position="140"/>
    </location>
</feature>
<proteinExistence type="inferred from homology"/>
<comment type="caution">
    <text evidence="8">The sequence shown here is derived from an EMBL/GenBank/DDBJ whole genome shotgun (WGS) entry which is preliminary data.</text>
</comment>
<comment type="similarity">
    <text evidence="2">Belongs to the UPF0718 family.</text>
</comment>
<organism evidence="8 9">
    <name type="scientific">Streptomyces ochraceiscleroticus</name>
    <dbReference type="NCBI Taxonomy" id="47761"/>
    <lineage>
        <taxon>Bacteria</taxon>
        <taxon>Bacillati</taxon>
        <taxon>Actinomycetota</taxon>
        <taxon>Actinomycetes</taxon>
        <taxon>Kitasatosporales</taxon>
        <taxon>Streptomycetaceae</taxon>
        <taxon>Streptomyces</taxon>
    </lineage>
</organism>
<evidence type="ECO:0000313" key="9">
    <source>
        <dbReference type="Proteomes" id="UP001596139"/>
    </source>
</evidence>
<dbReference type="Pfam" id="PF03773">
    <property type="entry name" value="ArsP_1"/>
    <property type="match status" value="1"/>
</dbReference>
<feature type="transmembrane region" description="Helical" evidence="7">
    <location>
        <begin position="55"/>
        <end position="87"/>
    </location>
</feature>
<comment type="subcellular location">
    <subcellularLocation>
        <location evidence="1">Cell membrane</location>
        <topology evidence="1">Multi-pass membrane protein</topology>
    </subcellularLocation>
</comment>
<sequence length="357" mass="36643">MIESVVDVLGRVAVDVWSTFTANWPFLLISVVVASAITVYVGADRLSAALRKKTWVAVVGAVILASVTPFCSCGTTAVVLGALASSVPWAPVVAFMVSSPLTSPEEYVYSTGLFGFSFATTFFLAAIVLGLAAGAITHFIEKTGWLKGQARMEGAEEASCCGSAEEEKPADEGGCCGPADGGESNGGGVTVPAGGGLARAALLERAESKPIAPAPEVSLVSKYKLDELGTTLWKNARRLALYFFGFAALGYLLIESIPTSFLTDYLGGDSPLAVPLAALIGIPVYLNSDGSLPLVATLMHGGMGPGPALAFLVTGAGTSIGAISGMFIIARKKIVGLVVGSLFSGAVLLGWLAPMWL</sequence>
<feature type="transmembrane region" description="Helical" evidence="7">
    <location>
        <begin position="24"/>
        <end position="43"/>
    </location>
</feature>
<reference evidence="9" key="1">
    <citation type="journal article" date="2019" name="Int. J. Syst. Evol. Microbiol.">
        <title>The Global Catalogue of Microorganisms (GCM) 10K type strain sequencing project: providing services to taxonomists for standard genome sequencing and annotation.</title>
        <authorList>
            <consortium name="The Broad Institute Genomics Platform"/>
            <consortium name="The Broad Institute Genome Sequencing Center for Infectious Disease"/>
            <person name="Wu L."/>
            <person name="Ma J."/>
        </authorList>
    </citation>
    <scope>NUCLEOTIDE SEQUENCE [LARGE SCALE GENOMIC DNA]</scope>
    <source>
        <strain evidence="9">CGMCC 1.15180</strain>
    </source>
</reference>
<evidence type="ECO:0000256" key="4">
    <source>
        <dbReference type="ARBA" id="ARBA00022692"/>
    </source>
</evidence>
<evidence type="ECO:0000313" key="8">
    <source>
        <dbReference type="EMBL" id="MFC6064087.1"/>
    </source>
</evidence>
<evidence type="ECO:0000256" key="5">
    <source>
        <dbReference type="ARBA" id="ARBA00022989"/>
    </source>
</evidence>
<dbReference type="PANTHER" id="PTHR34184:SF4">
    <property type="entry name" value="UPF0718 PROTEIN YCGR"/>
    <property type="match status" value="1"/>
</dbReference>
<dbReference type="EMBL" id="JBHSPX010000004">
    <property type="protein sequence ID" value="MFC6064087.1"/>
    <property type="molecule type" value="Genomic_DNA"/>
</dbReference>
<evidence type="ECO:0000256" key="2">
    <source>
        <dbReference type="ARBA" id="ARBA00006386"/>
    </source>
</evidence>
<evidence type="ECO:0000256" key="1">
    <source>
        <dbReference type="ARBA" id="ARBA00004651"/>
    </source>
</evidence>
<gene>
    <name evidence="8" type="ORF">ACFP4F_16230</name>
</gene>
<keyword evidence="4 7" id="KW-0812">Transmembrane</keyword>
<evidence type="ECO:0000256" key="3">
    <source>
        <dbReference type="ARBA" id="ARBA00022475"/>
    </source>
</evidence>
<feature type="transmembrane region" description="Helical" evidence="7">
    <location>
        <begin position="308"/>
        <end position="329"/>
    </location>
</feature>
<dbReference type="PANTHER" id="PTHR34184">
    <property type="entry name" value="UPF0718 PROTEIN YCGR"/>
    <property type="match status" value="1"/>
</dbReference>
<keyword evidence="5 7" id="KW-1133">Transmembrane helix</keyword>
<evidence type="ECO:0000256" key="6">
    <source>
        <dbReference type="ARBA" id="ARBA00023136"/>
    </source>
</evidence>
<dbReference type="InterPro" id="IPR005524">
    <property type="entry name" value="DUF318"/>
</dbReference>
<feature type="transmembrane region" description="Helical" evidence="7">
    <location>
        <begin position="334"/>
        <end position="353"/>
    </location>
</feature>
<dbReference type="RefSeq" id="WP_031052234.1">
    <property type="nucleotide sequence ID" value="NZ_JBHSPX010000004.1"/>
</dbReference>
<dbReference type="Proteomes" id="UP001596139">
    <property type="component" value="Unassembled WGS sequence"/>
</dbReference>
<protein>
    <submittedName>
        <fullName evidence="8">Permease</fullName>
    </submittedName>
</protein>
<keyword evidence="9" id="KW-1185">Reference proteome</keyword>
<accession>A0ABW1MLY0</accession>
<evidence type="ECO:0000256" key="7">
    <source>
        <dbReference type="SAM" id="Phobius"/>
    </source>
</evidence>
<dbReference type="InterPro" id="IPR052923">
    <property type="entry name" value="UPF0718"/>
</dbReference>
<keyword evidence="6 7" id="KW-0472">Membrane</keyword>
<keyword evidence="3" id="KW-1003">Cell membrane</keyword>
<name>A0ABW1MLY0_9ACTN</name>
<feature type="transmembrane region" description="Helical" evidence="7">
    <location>
        <begin position="239"/>
        <end position="257"/>
    </location>
</feature>